<comment type="caution">
    <text evidence="1">The sequence shown here is derived from an EMBL/GenBank/DDBJ whole genome shotgun (WGS) entry which is preliminary data.</text>
</comment>
<dbReference type="EMBL" id="AZEZ01000069">
    <property type="protein sequence ID" value="KRL43787.1"/>
    <property type="molecule type" value="Genomic_DNA"/>
</dbReference>
<dbReference type="AlphaFoldDB" id="A0A0R1QRI6"/>
<accession>A0A0R1QRI6</accession>
<evidence type="ECO:0000313" key="1">
    <source>
        <dbReference type="EMBL" id="KRL43787.1"/>
    </source>
</evidence>
<evidence type="ECO:0008006" key="3">
    <source>
        <dbReference type="Google" id="ProtNLM"/>
    </source>
</evidence>
<dbReference type="InterPro" id="IPR024096">
    <property type="entry name" value="NO_sig/Golgi_transp_ligand-bd"/>
</dbReference>
<organism evidence="1 2">
    <name type="scientific">Companilactobacillus mindensis DSM 14500</name>
    <dbReference type="NCBI Taxonomy" id="1423770"/>
    <lineage>
        <taxon>Bacteria</taxon>
        <taxon>Bacillati</taxon>
        <taxon>Bacillota</taxon>
        <taxon>Bacilli</taxon>
        <taxon>Lactobacillales</taxon>
        <taxon>Lactobacillaceae</taxon>
        <taxon>Companilactobacillus</taxon>
    </lineage>
</organism>
<keyword evidence="2" id="KW-1185">Reference proteome</keyword>
<dbReference type="InterPro" id="IPR019642">
    <property type="entry name" value="DUF2507"/>
</dbReference>
<evidence type="ECO:0000313" key="2">
    <source>
        <dbReference type="Proteomes" id="UP000050872"/>
    </source>
</evidence>
<name>A0A0R1QRI6_9LACO</name>
<dbReference type="SUPFAM" id="SSF111126">
    <property type="entry name" value="Ligand-binding domain in the NO signalling and Golgi transport"/>
    <property type="match status" value="1"/>
</dbReference>
<protein>
    <recommendedName>
        <fullName evidence="3">DUF2507 domain-containing protein</fullName>
    </recommendedName>
</protein>
<sequence length="171" mass="19155">MNCLKKGVKIMAEKSKDLNKSTLTDALQKEKDGENVGTDTLTESYFAVSVLRDFILPDLLDKDTVELLYWAGKNLSRQLILDMESLPELFVKAGFGKLEIVKQTPTSYTYKLTGPEVEQRFDTNNDDPEFSLETGIIAETVEKTISAYSLGTYTVNSKAKSVSIKIQIDRN</sequence>
<gene>
    <name evidence="1" type="ORF">FD29_GL000519</name>
</gene>
<dbReference type="Pfam" id="PF10702">
    <property type="entry name" value="DUF2507"/>
    <property type="match status" value="1"/>
</dbReference>
<dbReference type="PATRIC" id="fig|1423770.3.peg.525"/>
<dbReference type="Proteomes" id="UP000050872">
    <property type="component" value="Unassembled WGS sequence"/>
</dbReference>
<dbReference type="STRING" id="1423770.FD29_GL000519"/>
<dbReference type="Gene3D" id="3.30.1380.20">
    <property type="entry name" value="Trafficking protein particle complex subunit 3"/>
    <property type="match status" value="1"/>
</dbReference>
<proteinExistence type="predicted"/>
<reference evidence="1 2" key="1">
    <citation type="journal article" date="2015" name="Genome Announc.">
        <title>Expanding the biotechnology potential of lactobacilli through comparative genomics of 213 strains and associated genera.</title>
        <authorList>
            <person name="Sun Z."/>
            <person name="Harris H.M."/>
            <person name="McCann A."/>
            <person name="Guo C."/>
            <person name="Argimon S."/>
            <person name="Zhang W."/>
            <person name="Yang X."/>
            <person name="Jeffery I.B."/>
            <person name="Cooney J.C."/>
            <person name="Kagawa T.F."/>
            <person name="Liu W."/>
            <person name="Song Y."/>
            <person name="Salvetti E."/>
            <person name="Wrobel A."/>
            <person name="Rasinkangas P."/>
            <person name="Parkhill J."/>
            <person name="Rea M.C."/>
            <person name="O'Sullivan O."/>
            <person name="Ritari J."/>
            <person name="Douillard F.P."/>
            <person name="Paul Ross R."/>
            <person name="Yang R."/>
            <person name="Briner A.E."/>
            <person name="Felis G.E."/>
            <person name="de Vos W.M."/>
            <person name="Barrangou R."/>
            <person name="Klaenhammer T.R."/>
            <person name="Caufield P.W."/>
            <person name="Cui Y."/>
            <person name="Zhang H."/>
            <person name="O'Toole P.W."/>
        </authorList>
    </citation>
    <scope>NUCLEOTIDE SEQUENCE [LARGE SCALE GENOMIC DNA]</scope>
    <source>
        <strain evidence="1 2">DSM 14500</strain>
    </source>
</reference>